<proteinExistence type="predicted"/>
<gene>
    <name evidence="2" type="ORF">Daesc_004826</name>
</gene>
<dbReference type="InterPro" id="IPR040151">
    <property type="entry name" value="Gfd2/YDR514C-like"/>
</dbReference>
<evidence type="ECO:0000259" key="1">
    <source>
        <dbReference type="Pfam" id="PF21762"/>
    </source>
</evidence>
<evidence type="ECO:0000313" key="2">
    <source>
        <dbReference type="EMBL" id="KAK6954854.1"/>
    </source>
</evidence>
<name>A0AAX6MQS4_9PEZI</name>
<dbReference type="AlphaFoldDB" id="A0AAX6MQS4"/>
<accession>A0AAX6MQS4</accession>
<dbReference type="Proteomes" id="UP001369815">
    <property type="component" value="Unassembled WGS sequence"/>
</dbReference>
<dbReference type="SUPFAM" id="SSF53098">
    <property type="entry name" value="Ribonuclease H-like"/>
    <property type="match status" value="1"/>
</dbReference>
<protein>
    <recommendedName>
        <fullName evidence="1">Gfd2/YDR514C-like C-terminal domain-containing protein</fullName>
    </recommendedName>
</protein>
<dbReference type="InterPro" id="IPR012337">
    <property type="entry name" value="RNaseH-like_sf"/>
</dbReference>
<dbReference type="Pfam" id="PF21762">
    <property type="entry name" value="DEDDh_C"/>
    <property type="match status" value="1"/>
</dbReference>
<reference evidence="2 3" key="1">
    <citation type="journal article" date="2024" name="Front Chem Biol">
        <title>Unveiling the potential of Daldinia eschscholtzii MFLUCC 19-0629 through bioactivity and bioinformatics studies for enhanced sustainable agriculture production.</title>
        <authorList>
            <person name="Brooks S."/>
            <person name="Weaver J.A."/>
            <person name="Klomchit A."/>
            <person name="Alharthi S.A."/>
            <person name="Onlamun T."/>
            <person name="Nurani R."/>
            <person name="Vong T.K."/>
            <person name="Alberti F."/>
            <person name="Greco C."/>
        </authorList>
    </citation>
    <scope>NUCLEOTIDE SEQUENCE [LARGE SCALE GENOMIC DNA]</scope>
    <source>
        <strain evidence="2">MFLUCC 19-0629</strain>
    </source>
</reference>
<dbReference type="PANTHER" id="PTHR28083">
    <property type="entry name" value="GOOD FOR FULL DBP5 ACTIVITY PROTEIN 2"/>
    <property type="match status" value="1"/>
</dbReference>
<feature type="domain" description="Gfd2/YDR514C-like C-terminal" evidence="1">
    <location>
        <begin position="44"/>
        <end position="213"/>
    </location>
</feature>
<sequence length="231" mass="26461">MPLVTKVKLLFGIPITWYTERATETDEDKVLARVWRESGKKTTVFTSLDIRARDHDRNRITDIGLSTWYLDSGADSIDNSMDCYHWKIKGRIPLDHTSSLNHLDTFNFGTTEVISESLITRKLDSIFESLTTQFQRTVLIGHDIEPKLNLLRQYWKPPGHTITLDTQKIWQLQRGPPKDIALEAALDAMWGLKYDKHLLWNAGNGARFTMCLLQAQGLAARRPGRLREGPS</sequence>
<comment type="caution">
    <text evidence="2">The sequence shown here is derived from an EMBL/GenBank/DDBJ whole genome shotgun (WGS) entry which is preliminary data.</text>
</comment>
<evidence type="ECO:0000313" key="3">
    <source>
        <dbReference type="Proteomes" id="UP001369815"/>
    </source>
</evidence>
<keyword evidence="3" id="KW-1185">Reference proteome</keyword>
<dbReference type="EMBL" id="JBANMG010000004">
    <property type="protein sequence ID" value="KAK6954854.1"/>
    <property type="molecule type" value="Genomic_DNA"/>
</dbReference>
<dbReference type="PANTHER" id="PTHR28083:SF1">
    <property type="entry name" value="GOOD FOR FULL DBP5 ACTIVITY PROTEIN 2"/>
    <property type="match status" value="1"/>
</dbReference>
<dbReference type="InterPro" id="IPR048519">
    <property type="entry name" value="Gfd2/YDR514C-like_C"/>
</dbReference>
<organism evidence="2 3">
    <name type="scientific">Daldinia eschscholtzii</name>
    <dbReference type="NCBI Taxonomy" id="292717"/>
    <lineage>
        <taxon>Eukaryota</taxon>
        <taxon>Fungi</taxon>
        <taxon>Dikarya</taxon>
        <taxon>Ascomycota</taxon>
        <taxon>Pezizomycotina</taxon>
        <taxon>Sordariomycetes</taxon>
        <taxon>Xylariomycetidae</taxon>
        <taxon>Xylariales</taxon>
        <taxon>Hypoxylaceae</taxon>
        <taxon>Daldinia</taxon>
    </lineage>
</organism>